<evidence type="ECO:0000259" key="1">
    <source>
        <dbReference type="Pfam" id="PF05685"/>
    </source>
</evidence>
<dbReference type="RefSeq" id="WP_202921505.1">
    <property type="nucleotide sequence ID" value="NZ_CP036274.1"/>
</dbReference>
<dbReference type="CDD" id="cd06260">
    <property type="entry name" value="DUF820-like"/>
    <property type="match status" value="1"/>
</dbReference>
<dbReference type="EMBL" id="CP036274">
    <property type="protein sequence ID" value="QDU25329.1"/>
    <property type="molecule type" value="Genomic_DNA"/>
</dbReference>
<dbReference type="PANTHER" id="PTHR34107:SF1">
    <property type="entry name" value="SLL0198 PROTEIN"/>
    <property type="match status" value="1"/>
</dbReference>
<dbReference type="AlphaFoldDB" id="A0A517Y506"/>
<gene>
    <name evidence="2" type="ORF">ETAA8_03940</name>
</gene>
<dbReference type="Gene3D" id="3.90.1570.10">
    <property type="entry name" value="tt1808, chain A"/>
    <property type="match status" value="1"/>
</dbReference>
<protein>
    <recommendedName>
        <fullName evidence="1">Putative restriction endonuclease domain-containing protein</fullName>
    </recommendedName>
</protein>
<dbReference type="Pfam" id="PF05685">
    <property type="entry name" value="Uma2"/>
    <property type="match status" value="1"/>
</dbReference>
<dbReference type="InterPro" id="IPR008538">
    <property type="entry name" value="Uma2"/>
</dbReference>
<evidence type="ECO:0000313" key="3">
    <source>
        <dbReference type="Proteomes" id="UP000315017"/>
    </source>
</evidence>
<name>A0A517Y506_9BACT</name>
<reference evidence="2 3" key="1">
    <citation type="submission" date="2019-02" db="EMBL/GenBank/DDBJ databases">
        <title>Deep-cultivation of Planctomycetes and their phenomic and genomic characterization uncovers novel biology.</title>
        <authorList>
            <person name="Wiegand S."/>
            <person name="Jogler M."/>
            <person name="Boedeker C."/>
            <person name="Pinto D."/>
            <person name="Vollmers J."/>
            <person name="Rivas-Marin E."/>
            <person name="Kohn T."/>
            <person name="Peeters S.H."/>
            <person name="Heuer A."/>
            <person name="Rast P."/>
            <person name="Oberbeckmann S."/>
            <person name="Bunk B."/>
            <person name="Jeske O."/>
            <person name="Meyerdierks A."/>
            <person name="Storesund J.E."/>
            <person name="Kallscheuer N."/>
            <person name="Luecker S."/>
            <person name="Lage O.M."/>
            <person name="Pohl T."/>
            <person name="Merkel B.J."/>
            <person name="Hornburger P."/>
            <person name="Mueller R.-W."/>
            <person name="Bruemmer F."/>
            <person name="Labrenz M."/>
            <person name="Spormann A.M."/>
            <person name="Op den Camp H."/>
            <person name="Overmann J."/>
            <person name="Amann R."/>
            <person name="Jetten M.S.M."/>
            <person name="Mascher T."/>
            <person name="Medema M.H."/>
            <person name="Devos D.P."/>
            <person name="Kaster A.-K."/>
            <person name="Ovreas L."/>
            <person name="Rohde M."/>
            <person name="Galperin M.Y."/>
            <person name="Jogler C."/>
        </authorList>
    </citation>
    <scope>NUCLEOTIDE SEQUENCE [LARGE SCALE GENOMIC DNA]</scope>
    <source>
        <strain evidence="2 3">ETA_A8</strain>
    </source>
</reference>
<proteinExistence type="predicted"/>
<dbReference type="KEGG" id="aagg:ETAA8_03940"/>
<feature type="domain" description="Putative restriction endonuclease" evidence="1">
    <location>
        <begin position="47"/>
        <end position="207"/>
    </location>
</feature>
<dbReference type="InterPro" id="IPR012296">
    <property type="entry name" value="Nuclease_put_TT1808"/>
</dbReference>
<accession>A0A517Y506</accession>
<keyword evidence="3" id="KW-1185">Reference proteome</keyword>
<dbReference type="PANTHER" id="PTHR34107">
    <property type="entry name" value="SLL0198 PROTEIN-RELATED"/>
    <property type="match status" value="1"/>
</dbReference>
<dbReference type="InterPro" id="IPR011335">
    <property type="entry name" value="Restrct_endonuc-II-like"/>
</dbReference>
<organism evidence="2 3">
    <name type="scientific">Anatilimnocola aggregata</name>
    <dbReference type="NCBI Taxonomy" id="2528021"/>
    <lineage>
        <taxon>Bacteria</taxon>
        <taxon>Pseudomonadati</taxon>
        <taxon>Planctomycetota</taxon>
        <taxon>Planctomycetia</taxon>
        <taxon>Pirellulales</taxon>
        <taxon>Pirellulaceae</taxon>
        <taxon>Anatilimnocola</taxon>
    </lineage>
</organism>
<dbReference type="SUPFAM" id="SSF52980">
    <property type="entry name" value="Restriction endonuclease-like"/>
    <property type="match status" value="1"/>
</dbReference>
<sequence>MNGPIDLDLPQFMLVQLAERFGEIPVARIAMRPLPGQATEEAVVYLAEHEDRLCELVDGILIDKATWTFHSFIGSRICSSLASYVGLHSGGIVLGGSAAYRLRTGLIRRPNTAYLAADRAQQFFAGIQENLIPVAPTLAVEVISDSNSRKEMDEKLKEYFSTGSEEVWYVYPKTRELHQFTSPQSPLVWQGTAMVSTSLLPGFELKLAEIFQNPLDALK</sequence>
<dbReference type="Proteomes" id="UP000315017">
    <property type="component" value="Chromosome"/>
</dbReference>
<evidence type="ECO:0000313" key="2">
    <source>
        <dbReference type="EMBL" id="QDU25329.1"/>
    </source>
</evidence>